<evidence type="ECO:0000256" key="1">
    <source>
        <dbReference type="ARBA" id="ARBA00004752"/>
    </source>
</evidence>
<evidence type="ECO:0000313" key="10">
    <source>
        <dbReference type="Proteomes" id="UP000005707"/>
    </source>
</evidence>
<dbReference type="eggNOG" id="COG1388">
    <property type="taxonomic scope" value="Bacteria"/>
</dbReference>
<evidence type="ECO:0000313" key="9">
    <source>
        <dbReference type="EMBL" id="ERJ12140.1"/>
    </source>
</evidence>
<dbReference type="Pfam" id="PF01476">
    <property type="entry name" value="LysM"/>
    <property type="match status" value="2"/>
</dbReference>
<comment type="pathway">
    <text evidence="1 6">Cell wall biogenesis; peptidoglycan biosynthesis.</text>
</comment>
<dbReference type="InterPro" id="IPR005490">
    <property type="entry name" value="LD_TPept_cat_dom"/>
</dbReference>
<gene>
    <name evidence="9" type="ORF">HLPCO_001667</name>
</gene>
<protein>
    <submittedName>
        <fullName evidence="9">Spore germination protein YaaH</fullName>
    </submittedName>
</protein>
<feature type="domain" description="LysM" evidence="7">
    <location>
        <begin position="74"/>
        <end position="118"/>
    </location>
</feature>
<dbReference type="PROSITE" id="PS51782">
    <property type="entry name" value="LYSM"/>
    <property type="match status" value="2"/>
</dbReference>
<dbReference type="PANTHER" id="PTHR33734:SF22">
    <property type="entry name" value="MEMBRANE-BOUND LYTIC MUREIN TRANSGLYCOSYLASE D"/>
    <property type="match status" value="1"/>
</dbReference>
<accession>U2FH07</accession>
<dbReference type="InterPro" id="IPR038063">
    <property type="entry name" value="Transpep_catalytic_dom"/>
</dbReference>
<dbReference type="SMART" id="SM00257">
    <property type="entry name" value="LysM"/>
    <property type="match status" value="2"/>
</dbReference>
<dbReference type="STRING" id="1033810.HLPCO_001667"/>
<name>U2FH07_9MOLU</name>
<dbReference type="UniPathway" id="UPA00219"/>
<reference evidence="9 10" key="2">
    <citation type="journal article" date="2013" name="PLoS ONE">
        <title>INDIGO - INtegrated Data Warehouse of MIcrobial GenOmes with Examples from the Red Sea Extremophiles.</title>
        <authorList>
            <person name="Alam I."/>
            <person name="Antunes A."/>
            <person name="Kamau A.A."/>
            <person name="Ba Alawi W."/>
            <person name="Kalkatawi M."/>
            <person name="Stingl U."/>
            <person name="Bajic V.B."/>
        </authorList>
    </citation>
    <scope>NUCLEOTIDE SEQUENCE [LARGE SCALE GENOMIC DNA]</scope>
    <source>
        <strain evidence="9 10">SSD-17B</strain>
    </source>
</reference>
<dbReference type="RefSeq" id="WP_008825140.1">
    <property type="nucleotide sequence ID" value="NZ_AFNU02000005.1"/>
</dbReference>
<keyword evidence="2" id="KW-0808">Transferase</keyword>
<organism evidence="9 10">
    <name type="scientific">Haloplasma contractile SSD-17B</name>
    <dbReference type="NCBI Taxonomy" id="1033810"/>
    <lineage>
        <taxon>Bacteria</taxon>
        <taxon>Bacillati</taxon>
        <taxon>Mycoplasmatota</taxon>
        <taxon>Mollicutes</taxon>
        <taxon>Haloplasmatales</taxon>
        <taxon>Haloplasmataceae</taxon>
        <taxon>Haloplasma</taxon>
    </lineage>
</organism>
<dbReference type="InterPro" id="IPR018392">
    <property type="entry name" value="LysM"/>
</dbReference>
<dbReference type="InterPro" id="IPR036779">
    <property type="entry name" value="LysM_dom_sf"/>
</dbReference>
<dbReference type="SUPFAM" id="SSF54106">
    <property type="entry name" value="LysM domain"/>
    <property type="match status" value="2"/>
</dbReference>
<dbReference type="eggNOG" id="COG1376">
    <property type="taxonomic scope" value="Bacteria"/>
</dbReference>
<comment type="caution">
    <text evidence="9">The sequence shown here is derived from an EMBL/GenBank/DDBJ whole genome shotgun (WGS) entry which is preliminary data.</text>
</comment>
<evidence type="ECO:0000259" key="7">
    <source>
        <dbReference type="PROSITE" id="PS51782"/>
    </source>
</evidence>
<feature type="domain" description="L,D-TPase catalytic" evidence="8">
    <location>
        <begin position="125"/>
        <end position="232"/>
    </location>
</feature>
<evidence type="ECO:0000256" key="4">
    <source>
        <dbReference type="ARBA" id="ARBA00022984"/>
    </source>
</evidence>
<dbReference type="OrthoDB" id="9811296at2"/>
<keyword evidence="5 6" id="KW-0961">Cell wall biogenesis/degradation</keyword>
<dbReference type="CDD" id="cd00118">
    <property type="entry name" value="LysM"/>
    <property type="match status" value="2"/>
</dbReference>
<evidence type="ECO:0000256" key="5">
    <source>
        <dbReference type="ARBA" id="ARBA00023316"/>
    </source>
</evidence>
<dbReference type="FunCoup" id="U2FH07">
    <property type="interactions" value="9"/>
</dbReference>
<dbReference type="SUPFAM" id="SSF141523">
    <property type="entry name" value="L,D-transpeptidase catalytic domain-like"/>
    <property type="match status" value="1"/>
</dbReference>
<dbReference type="PROSITE" id="PS52029">
    <property type="entry name" value="LD_TPASE"/>
    <property type="match status" value="1"/>
</dbReference>
<dbReference type="GO" id="GO:0008360">
    <property type="term" value="P:regulation of cell shape"/>
    <property type="evidence" value="ECO:0007669"/>
    <property type="project" value="UniProtKB-UniRule"/>
</dbReference>
<dbReference type="Proteomes" id="UP000005707">
    <property type="component" value="Unassembled WGS sequence"/>
</dbReference>
<dbReference type="CDD" id="cd16913">
    <property type="entry name" value="YkuD_like"/>
    <property type="match status" value="1"/>
</dbReference>
<dbReference type="Gene3D" id="3.10.350.10">
    <property type="entry name" value="LysM domain"/>
    <property type="match status" value="2"/>
</dbReference>
<dbReference type="InParanoid" id="U2FH07"/>
<evidence type="ECO:0000256" key="2">
    <source>
        <dbReference type="ARBA" id="ARBA00022679"/>
    </source>
</evidence>
<keyword evidence="3 6" id="KW-0133">Cell shape</keyword>
<evidence type="ECO:0000256" key="3">
    <source>
        <dbReference type="ARBA" id="ARBA00022960"/>
    </source>
</evidence>
<dbReference type="AlphaFoldDB" id="U2FH07"/>
<comment type="caution">
    <text evidence="6">Lacks conserved residue(s) required for the propagation of feature annotation.</text>
</comment>
<sequence length="232" mass="25900">MSKTNNVRQECKKGSVPYLIRKGDTLKQIAKLYNSTVEAIIQVNQQIDPNKLMIGETICIPLSIQYYPTCPTTNYYIVREGDTLESISEYFNVTRQQLYYSNFGIDPDNLYQDQILCIPVSAPPVSITIDVLNRLLLVVNNNRVLRTYPISLSNPSMPISRGIFTILNKQVDPGVKLGARWIGLSEAGLGIRGTNTPQFIKTLTTDNSIVLSNKDASELFNLVPVGTIVTVR</sequence>
<dbReference type="GO" id="GO:0071555">
    <property type="term" value="P:cell wall organization"/>
    <property type="evidence" value="ECO:0007669"/>
    <property type="project" value="UniProtKB-UniRule"/>
</dbReference>
<dbReference type="Gene3D" id="2.40.440.10">
    <property type="entry name" value="L,D-transpeptidase catalytic domain-like"/>
    <property type="match status" value="1"/>
</dbReference>
<dbReference type="PANTHER" id="PTHR33734">
    <property type="entry name" value="LYSM DOMAIN-CONTAINING GPI-ANCHORED PROTEIN 2"/>
    <property type="match status" value="1"/>
</dbReference>
<evidence type="ECO:0000256" key="6">
    <source>
        <dbReference type="PROSITE-ProRule" id="PRU01373"/>
    </source>
</evidence>
<keyword evidence="4 6" id="KW-0573">Peptidoglycan synthesis</keyword>
<dbReference type="Pfam" id="PF03734">
    <property type="entry name" value="YkuD"/>
    <property type="match status" value="1"/>
</dbReference>
<proteinExistence type="predicted"/>
<dbReference type="GO" id="GO:0009252">
    <property type="term" value="P:peptidoglycan biosynthetic process"/>
    <property type="evidence" value="ECO:0007669"/>
    <property type="project" value="UniProtKB-UniPathway"/>
</dbReference>
<evidence type="ECO:0000259" key="8">
    <source>
        <dbReference type="PROSITE" id="PS52029"/>
    </source>
</evidence>
<reference evidence="9 10" key="1">
    <citation type="journal article" date="2011" name="J. Bacteriol.">
        <title>Genome sequence of Haloplasma contractile, an unusual contractile bacterium from a deep-sea anoxic brine lake.</title>
        <authorList>
            <person name="Antunes A."/>
            <person name="Alam I."/>
            <person name="El Dorry H."/>
            <person name="Siam R."/>
            <person name="Robertson A."/>
            <person name="Bajic V.B."/>
            <person name="Stingl U."/>
        </authorList>
    </citation>
    <scope>NUCLEOTIDE SEQUENCE [LARGE SCALE GENOMIC DNA]</scope>
    <source>
        <strain evidence="9 10">SSD-17B</strain>
    </source>
</reference>
<dbReference type="EMBL" id="AFNU02000005">
    <property type="protein sequence ID" value="ERJ12140.1"/>
    <property type="molecule type" value="Genomic_DNA"/>
</dbReference>
<feature type="domain" description="LysM" evidence="7">
    <location>
        <begin position="16"/>
        <end position="60"/>
    </location>
</feature>
<dbReference type="GO" id="GO:0016740">
    <property type="term" value="F:transferase activity"/>
    <property type="evidence" value="ECO:0007669"/>
    <property type="project" value="UniProtKB-KW"/>
</dbReference>
<keyword evidence="10" id="KW-1185">Reference proteome</keyword>